<evidence type="ECO:0000256" key="2">
    <source>
        <dbReference type="SAM" id="Phobius"/>
    </source>
</evidence>
<evidence type="ECO:0008006" key="5">
    <source>
        <dbReference type="Google" id="ProtNLM"/>
    </source>
</evidence>
<feature type="transmembrane region" description="Helical" evidence="2">
    <location>
        <begin position="235"/>
        <end position="257"/>
    </location>
</feature>
<feature type="transmembrane region" description="Helical" evidence="2">
    <location>
        <begin position="174"/>
        <end position="196"/>
    </location>
</feature>
<feature type="transmembrane region" description="Helical" evidence="2">
    <location>
        <begin position="361"/>
        <end position="383"/>
    </location>
</feature>
<dbReference type="EMBL" id="KV419462">
    <property type="protein sequence ID" value="KZS86929.1"/>
    <property type="molecule type" value="Genomic_DNA"/>
</dbReference>
<keyword evidence="2" id="KW-0812">Transmembrane</keyword>
<dbReference type="STRING" id="1314777.A0A164MQA4"/>
<keyword evidence="2" id="KW-1133">Transmembrane helix</keyword>
<proteinExistence type="predicted"/>
<keyword evidence="4" id="KW-1185">Reference proteome</keyword>
<dbReference type="AlphaFoldDB" id="A0A164MQA4"/>
<feature type="compositionally biased region" description="Low complexity" evidence="1">
    <location>
        <begin position="17"/>
        <end position="39"/>
    </location>
</feature>
<evidence type="ECO:0000256" key="1">
    <source>
        <dbReference type="SAM" id="MobiDB-lite"/>
    </source>
</evidence>
<feature type="transmembrane region" description="Helical" evidence="2">
    <location>
        <begin position="504"/>
        <end position="526"/>
    </location>
</feature>
<keyword evidence="2" id="KW-0472">Membrane</keyword>
<name>A0A164MQA4_9AGAM</name>
<feature type="compositionally biased region" description="Basic and acidic residues" evidence="1">
    <location>
        <begin position="73"/>
        <end position="85"/>
    </location>
</feature>
<feature type="transmembrane region" description="Helical" evidence="2">
    <location>
        <begin position="120"/>
        <end position="142"/>
    </location>
</feature>
<feature type="transmembrane region" description="Helical" evidence="2">
    <location>
        <begin position="404"/>
        <end position="420"/>
    </location>
</feature>
<feature type="transmembrane region" description="Helical" evidence="2">
    <location>
        <begin position="426"/>
        <end position="447"/>
    </location>
</feature>
<organism evidence="3 4">
    <name type="scientific">Sistotremastrum niveocremeum HHB9708</name>
    <dbReference type="NCBI Taxonomy" id="1314777"/>
    <lineage>
        <taxon>Eukaryota</taxon>
        <taxon>Fungi</taxon>
        <taxon>Dikarya</taxon>
        <taxon>Basidiomycota</taxon>
        <taxon>Agaricomycotina</taxon>
        <taxon>Agaricomycetes</taxon>
        <taxon>Sistotremastrales</taxon>
        <taxon>Sistotremastraceae</taxon>
        <taxon>Sertulicium</taxon>
        <taxon>Sertulicium niveocremeum</taxon>
    </lineage>
</organism>
<feature type="transmembrane region" description="Helical" evidence="2">
    <location>
        <begin position="208"/>
        <end position="226"/>
    </location>
</feature>
<sequence length="527" mass="58161">MAAVAQPGDAPLRIQTSSQPSSSAHPDSPTSSPSPNSASRLILVQEDDDFRDSPSSVPQFEEDSDEDDDDDDGRSSHDDHFISQDHRPLSPLRTLLYLIAPALRLGAFLLPFLSSTRLAITLPCLLVSVLLTALVRHIWLLLARYVKRATVEEVCSEALAKMSNSPGWRGFIKVLIRVGGTALAFLISLVYLRVAIISLLPLLPESPHMRPILAAIIFFLLIPLVAPPSPISSNLLFATSLTSCILYVAWFSVLLHSKVVDSLTYDETMRFVGISGLWDSLTCSLFAYGSFSPLQLYVSLSAHRTPTLGVATRMKRRTSFTVLSLVASIVSLAFTLPLIFVHPPTEPLATSTPVDDTLPKVLRALRALILFLSIPEVFTNLPFLPRIPASFPLPAILRRPHPQFFPRGLLLILISFATLIPTSLSYILSSVLLILSIIASYLFPALLHIIHHNLLRPTAIVVPASRSRAHLMAGDGEDDSDALLFAKELALQRRRFGRRVMWDIAAWALLAGAILWIVGRIVHWWWL</sequence>
<gene>
    <name evidence="3" type="ORF">SISNIDRAFT_461326</name>
</gene>
<evidence type="ECO:0000313" key="4">
    <source>
        <dbReference type="Proteomes" id="UP000076722"/>
    </source>
</evidence>
<protein>
    <recommendedName>
        <fullName evidence="5">Amino acid transporter transmembrane domain-containing protein</fullName>
    </recommendedName>
</protein>
<feature type="transmembrane region" description="Helical" evidence="2">
    <location>
        <begin position="320"/>
        <end position="341"/>
    </location>
</feature>
<reference evidence="3 4" key="1">
    <citation type="journal article" date="2016" name="Mol. Biol. Evol.">
        <title>Comparative Genomics of Early-Diverging Mushroom-Forming Fungi Provides Insights into the Origins of Lignocellulose Decay Capabilities.</title>
        <authorList>
            <person name="Nagy L.G."/>
            <person name="Riley R."/>
            <person name="Tritt A."/>
            <person name="Adam C."/>
            <person name="Daum C."/>
            <person name="Floudas D."/>
            <person name="Sun H."/>
            <person name="Yadav J.S."/>
            <person name="Pangilinan J."/>
            <person name="Larsson K.H."/>
            <person name="Matsuura K."/>
            <person name="Barry K."/>
            <person name="Labutti K."/>
            <person name="Kuo R."/>
            <person name="Ohm R.A."/>
            <person name="Bhattacharya S.S."/>
            <person name="Shirouzu T."/>
            <person name="Yoshinaga Y."/>
            <person name="Martin F.M."/>
            <person name="Grigoriev I.V."/>
            <person name="Hibbett D.S."/>
        </authorList>
    </citation>
    <scope>NUCLEOTIDE SEQUENCE [LARGE SCALE GENOMIC DNA]</scope>
    <source>
        <strain evidence="3 4">HHB9708</strain>
    </source>
</reference>
<evidence type="ECO:0000313" key="3">
    <source>
        <dbReference type="EMBL" id="KZS86929.1"/>
    </source>
</evidence>
<feature type="transmembrane region" description="Helical" evidence="2">
    <location>
        <begin position="277"/>
        <end position="300"/>
    </location>
</feature>
<dbReference type="OrthoDB" id="3259324at2759"/>
<accession>A0A164MQA4</accession>
<feature type="compositionally biased region" description="Acidic residues" evidence="1">
    <location>
        <begin position="60"/>
        <end position="72"/>
    </location>
</feature>
<dbReference type="Proteomes" id="UP000076722">
    <property type="component" value="Unassembled WGS sequence"/>
</dbReference>
<feature type="region of interest" description="Disordered" evidence="1">
    <location>
        <begin position="1"/>
        <end position="85"/>
    </location>
</feature>